<name>A0AAD8CEC2_ACIOX</name>
<evidence type="ECO:0000256" key="1">
    <source>
        <dbReference type="SAM" id="MobiDB-lite"/>
    </source>
</evidence>
<accession>A0AAD8CEC2</accession>
<dbReference type="InterPro" id="IPR040441">
    <property type="entry name" value="CFA20/CFAP20DC"/>
</dbReference>
<proteinExistence type="predicted"/>
<dbReference type="Proteomes" id="UP001230051">
    <property type="component" value="Unassembled WGS sequence"/>
</dbReference>
<gene>
    <name evidence="2" type="ORF">AOXY_G36708</name>
</gene>
<dbReference type="EMBL" id="JAGXEW010000223">
    <property type="protein sequence ID" value="KAK1143460.1"/>
    <property type="molecule type" value="Genomic_DNA"/>
</dbReference>
<reference evidence="2" key="1">
    <citation type="submission" date="2022-02" db="EMBL/GenBank/DDBJ databases">
        <title>Atlantic sturgeon de novo genome assembly.</title>
        <authorList>
            <person name="Stock M."/>
            <person name="Klopp C."/>
            <person name="Guiguen Y."/>
            <person name="Cabau C."/>
            <person name="Parinello H."/>
            <person name="Santidrian Yebra-Pimentel E."/>
            <person name="Kuhl H."/>
            <person name="Dirks R.P."/>
            <person name="Guessner J."/>
            <person name="Wuertz S."/>
            <person name="Du K."/>
            <person name="Schartl M."/>
        </authorList>
    </citation>
    <scope>NUCLEOTIDE SEQUENCE</scope>
    <source>
        <strain evidence="2">STURGEONOMICS-FGT-2020</strain>
        <tissue evidence="2">Whole blood</tissue>
    </source>
</reference>
<dbReference type="PANTHER" id="PTHR12458">
    <property type="entry name" value="ORF PROTEIN"/>
    <property type="match status" value="1"/>
</dbReference>
<evidence type="ECO:0000313" key="3">
    <source>
        <dbReference type="Proteomes" id="UP001230051"/>
    </source>
</evidence>
<sequence>MSASELRMLASLQRQQNEELEDDGNSPGLSASQIDNCNISISTSSDDTTTWNSCQPPPVNQGHHYQKEMNPPAHSNPRYGLYFSSLTIITMC</sequence>
<dbReference type="AlphaFoldDB" id="A0AAD8CEC2"/>
<comment type="caution">
    <text evidence="2">The sequence shown here is derived from an EMBL/GenBank/DDBJ whole genome shotgun (WGS) entry which is preliminary data.</text>
</comment>
<keyword evidence="3" id="KW-1185">Reference proteome</keyword>
<evidence type="ECO:0000313" key="2">
    <source>
        <dbReference type="EMBL" id="KAK1143460.1"/>
    </source>
</evidence>
<feature type="region of interest" description="Disordered" evidence="1">
    <location>
        <begin position="1"/>
        <end position="34"/>
    </location>
</feature>
<organism evidence="2 3">
    <name type="scientific">Acipenser oxyrinchus oxyrinchus</name>
    <dbReference type="NCBI Taxonomy" id="40147"/>
    <lineage>
        <taxon>Eukaryota</taxon>
        <taxon>Metazoa</taxon>
        <taxon>Chordata</taxon>
        <taxon>Craniata</taxon>
        <taxon>Vertebrata</taxon>
        <taxon>Euteleostomi</taxon>
        <taxon>Actinopterygii</taxon>
        <taxon>Chondrostei</taxon>
        <taxon>Acipenseriformes</taxon>
        <taxon>Acipenseridae</taxon>
        <taxon>Acipenser</taxon>
    </lineage>
</organism>
<protein>
    <submittedName>
        <fullName evidence="2">Uncharacterized protein</fullName>
    </submittedName>
</protein>